<organism evidence="5 6">
    <name type="scientific">Dactylellina haptotyla (strain CBS 200.50)</name>
    <name type="common">Nematode-trapping fungus</name>
    <name type="synonym">Monacrosporium haptotylum</name>
    <dbReference type="NCBI Taxonomy" id="1284197"/>
    <lineage>
        <taxon>Eukaryota</taxon>
        <taxon>Fungi</taxon>
        <taxon>Dikarya</taxon>
        <taxon>Ascomycota</taxon>
        <taxon>Pezizomycotina</taxon>
        <taxon>Orbiliomycetes</taxon>
        <taxon>Orbiliales</taxon>
        <taxon>Orbiliaceae</taxon>
        <taxon>Dactylellina</taxon>
    </lineage>
</organism>
<comment type="caution">
    <text evidence="5">The sequence shown here is derived from an EMBL/GenBank/DDBJ whole genome shotgun (WGS) entry which is preliminary data.</text>
</comment>
<dbReference type="InterPro" id="IPR035971">
    <property type="entry name" value="CBD_sf"/>
</dbReference>
<accession>S8BN55</accession>
<dbReference type="EMBL" id="AQGS01000831">
    <property type="protein sequence ID" value="EPS36677.1"/>
    <property type="molecule type" value="Genomic_DNA"/>
</dbReference>
<evidence type="ECO:0000256" key="3">
    <source>
        <dbReference type="SAM" id="SignalP"/>
    </source>
</evidence>
<feature type="domain" description="CBM1" evidence="4">
    <location>
        <begin position="150"/>
        <end position="195"/>
    </location>
</feature>
<evidence type="ECO:0000256" key="1">
    <source>
        <dbReference type="ARBA" id="ARBA00022729"/>
    </source>
</evidence>
<keyword evidence="1 3" id="KW-0732">Signal</keyword>
<dbReference type="OrthoDB" id="5280466at2759"/>
<protein>
    <recommendedName>
        <fullName evidence="4">CBM1 domain-containing protein</fullName>
    </recommendedName>
</protein>
<dbReference type="Pfam" id="PF00734">
    <property type="entry name" value="CBM_1"/>
    <property type="match status" value="1"/>
</dbReference>
<feature type="region of interest" description="Disordered" evidence="2">
    <location>
        <begin position="375"/>
        <end position="395"/>
    </location>
</feature>
<feature type="domain" description="CBM1" evidence="4">
    <location>
        <begin position="315"/>
        <end position="351"/>
    </location>
</feature>
<dbReference type="SUPFAM" id="SSF57180">
    <property type="entry name" value="Cellulose-binding domain"/>
    <property type="match status" value="1"/>
</dbReference>
<sequence>MKSILIYLTILISVVSVEARLLACPVWAGQICGRKKRDGFDVFKRSPDWELLNNELVKRDGPVGGSDPTATTYLYATLPTWAALPGSSCGFSYTSNGAVTTAICPVGFRCQCQPGGSKCVTTTAPAACDQFKPGTSYDTCTVRWTTTITDVASAYGQCGGFTDSSVIAGSAWTTATMCPQGFGCACRNFWYSQCLPTASYSTECPPATRYWGCATTLTQNTGNYHQCGGICWDLLNSPKACNAGYSCWTKTLDGYEAPGQYAMCAPSRPDPHYQETPESLCYPAPYVYTPGDAPTCSGNNARPLTVVANSPEYTGPQTMWGQCGGLDWTGPTICAGAGVCQSQNLWYSQCVSSKHRKEKKSATPVENPAAIVTPVRRLTQRDRLGPARPGNKPRM</sequence>
<dbReference type="AlphaFoldDB" id="S8BN55"/>
<reference evidence="6" key="2">
    <citation type="submission" date="2013-04" db="EMBL/GenBank/DDBJ databases">
        <title>Genomic mechanisms accounting for the adaptation to parasitism in nematode-trapping fungi.</title>
        <authorList>
            <person name="Ahren D.G."/>
        </authorList>
    </citation>
    <scope>NUCLEOTIDE SEQUENCE [LARGE SCALE GENOMIC DNA]</scope>
    <source>
        <strain evidence="6">CBS 200.50</strain>
    </source>
</reference>
<dbReference type="SMART" id="SM00236">
    <property type="entry name" value="fCBD"/>
    <property type="match status" value="2"/>
</dbReference>
<dbReference type="GO" id="GO:0030248">
    <property type="term" value="F:cellulose binding"/>
    <property type="evidence" value="ECO:0007669"/>
    <property type="project" value="InterPro"/>
</dbReference>
<dbReference type="HOGENOM" id="CLU_698333_0_0_1"/>
<dbReference type="InterPro" id="IPR000254">
    <property type="entry name" value="CBD"/>
</dbReference>
<name>S8BN55_DACHA</name>
<feature type="chain" id="PRO_5004548612" description="CBM1 domain-containing protein" evidence="3">
    <location>
        <begin position="20"/>
        <end position="395"/>
    </location>
</feature>
<proteinExistence type="predicted"/>
<dbReference type="PROSITE" id="PS51164">
    <property type="entry name" value="CBM1_2"/>
    <property type="match status" value="2"/>
</dbReference>
<evidence type="ECO:0000256" key="2">
    <source>
        <dbReference type="SAM" id="MobiDB-lite"/>
    </source>
</evidence>
<dbReference type="GO" id="GO:0005576">
    <property type="term" value="C:extracellular region"/>
    <property type="evidence" value="ECO:0007669"/>
    <property type="project" value="InterPro"/>
</dbReference>
<keyword evidence="6" id="KW-1185">Reference proteome</keyword>
<dbReference type="OMA" id="WAGQICG"/>
<evidence type="ECO:0000313" key="6">
    <source>
        <dbReference type="Proteomes" id="UP000015100"/>
    </source>
</evidence>
<reference evidence="5 6" key="1">
    <citation type="journal article" date="2013" name="PLoS Genet.">
        <title>Genomic mechanisms accounting for the adaptation to parasitism in nematode-trapping fungi.</title>
        <authorList>
            <person name="Meerupati T."/>
            <person name="Andersson K.M."/>
            <person name="Friman E."/>
            <person name="Kumar D."/>
            <person name="Tunlid A."/>
            <person name="Ahren D."/>
        </authorList>
    </citation>
    <scope>NUCLEOTIDE SEQUENCE [LARGE SCALE GENOMIC DNA]</scope>
    <source>
        <strain evidence="5 6">CBS 200.50</strain>
    </source>
</reference>
<dbReference type="PROSITE" id="PS00562">
    <property type="entry name" value="CBM1_1"/>
    <property type="match status" value="1"/>
</dbReference>
<dbReference type="GO" id="GO:0005975">
    <property type="term" value="P:carbohydrate metabolic process"/>
    <property type="evidence" value="ECO:0007669"/>
    <property type="project" value="InterPro"/>
</dbReference>
<dbReference type="Proteomes" id="UP000015100">
    <property type="component" value="Unassembled WGS sequence"/>
</dbReference>
<evidence type="ECO:0000313" key="5">
    <source>
        <dbReference type="EMBL" id="EPS36677.1"/>
    </source>
</evidence>
<evidence type="ECO:0000259" key="4">
    <source>
        <dbReference type="PROSITE" id="PS51164"/>
    </source>
</evidence>
<gene>
    <name evidence="5" type="ORF">H072_9759</name>
</gene>
<feature type="signal peptide" evidence="3">
    <location>
        <begin position="1"/>
        <end position="19"/>
    </location>
</feature>